<sequence length="269" mass="29687">MQAHRQAAARTLASRRARSPEEPAAITQGDPKPLPLKRPHSPEEPTAITQGDPETRPSKRPRSPEEPAAITQGDPETRPAARPSRVFPATPYDPRIAANLVHAGLHQDQAPQEPAPVQSEQDQVKRPREVLHDLNGGSGVCADGPIAARGRQGLQEIDMFGESDRALSQRELNQRAKKVPAAGPVPRGRVGAPEMPEVYYPGNIGQLEVSIPIPQWLRSHKEEQKGRAQAERQRASKVIGLEGNLLAEREKRRKMYGIQDHVWWTDTVV</sequence>
<protein>
    <submittedName>
        <fullName evidence="2">Uncharacterized protein</fullName>
    </submittedName>
</protein>
<gene>
    <name evidence="2" type="ORF">scyTo_0024114</name>
</gene>
<evidence type="ECO:0000256" key="1">
    <source>
        <dbReference type="SAM" id="MobiDB-lite"/>
    </source>
</evidence>
<proteinExistence type="predicted"/>
<evidence type="ECO:0000313" key="2">
    <source>
        <dbReference type="EMBL" id="GCB83819.1"/>
    </source>
</evidence>
<comment type="caution">
    <text evidence="2">The sequence shown here is derived from an EMBL/GenBank/DDBJ whole genome shotgun (WGS) entry which is preliminary data.</text>
</comment>
<feature type="compositionally biased region" description="Basic and acidic residues" evidence="1">
    <location>
        <begin position="53"/>
        <end position="65"/>
    </location>
</feature>
<organism evidence="2 3">
    <name type="scientific">Scyliorhinus torazame</name>
    <name type="common">Cloudy catshark</name>
    <name type="synonym">Catulus torazame</name>
    <dbReference type="NCBI Taxonomy" id="75743"/>
    <lineage>
        <taxon>Eukaryota</taxon>
        <taxon>Metazoa</taxon>
        <taxon>Chordata</taxon>
        <taxon>Craniata</taxon>
        <taxon>Vertebrata</taxon>
        <taxon>Chondrichthyes</taxon>
        <taxon>Elasmobranchii</taxon>
        <taxon>Galeomorphii</taxon>
        <taxon>Galeoidea</taxon>
        <taxon>Carcharhiniformes</taxon>
        <taxon>Scyliorhinidae</taxon>
        <taxon>Scyliorhinus</taxon>
    </lineage>
</organism>
<keyword evidence="3" id="KW-1185">Reference proteome</keyword>
<evidence type="ECO:0000313" key="3">
    <source>
        <dbReference type="Proteomes" id="UP000288216"/>
    </source>
</evidence>
<dbReference type="EMBL" id="BFAA01039578">
    <property type="protein sequence ID" value="GCB83819.1"/>
    <property type="molecule type" value="Genomic_DNA"/>
</dbReference>
<dbReference type="AlphaFoldDB" id="A0A401QEJ9"/>
<feature type="compositionally biased region" description="Low complexity" evidence="1">
    <location>
        <begin position="1"/>
        <end position="14"/>
    </location>
</feature>
<accession>A0A401QEJ9</accession>
<name>A0A401QEJ9_SCYTO</name>
<dbReference type="Proteomes" id="UP000288216">
    <property type="component" value="Unassembled WGS sequence"/>
</dbReference>
<reference evidence="2 3" key="1">
    <citation type="journal article" date="2018" name="Nat. Ecol. Evol.">
        <title>Shark genomes provide insights into elasmobranch evolution and the origin of vertebrates.</title>
        <authorList>
            <person name="Hara Y"/>
            <person name="Yamaguchi K"/>
            <person name="Onimaru K"/>
            <person name="Kadota M"/>
            <person name="Koyanagi M"/>
            <person name="Keeley SD"/>
            <person name="Tatsumi K"/>
            <person name="Tanaka K"/>
            <person name="Motone F"/>
            <person name="Kageyama Y"/>
            <person name="Nozu R"/>
            <person name="Adachi N"/>
            <person name="Nishimura O"/>
            <person name="Nakagawa R"/>
            <person name="Tanegashima C"/>
            <person name="Kiyatake I"/>
            <person name="Matsumoto R"/>
            <person name="Murakumo K"/>
            <person name="Nishida K"/>
            <person name="Terakita A"/>
            <person name="Kuratani S"/>
            <person name="Sato K"/>
            <person name="Hyodo S Kuraku.S."/>
        </authorList>
    </citation>
    <scope>NUCLEOTIDE SEQUENCE [LARGE SCALE GENOMIC DNA]</scope>
</reference>
<feature type="region of interest" description="Disordered" evidence="1">
    <location>
        <begin position="1"/>
        <end position="125"/>
    </location>
</feature>